<reference evidence="1 2" key="1">
    <citation type="journal article" date="2022" name="Hortic Res">
        <title>A haplotype resolved chromosomal level avocado genome allows analysis of novel avocado genes.</title>
        <authorList>
            <person name="Nath O."/>
            <person name="Fletcher S.J."/>
            <person name="Hayward A."/>
            <person name="Shaw L.M."/>
            <person name="Masouleh A.K."/>
            <person name="Furtado A."/>
            <person name="Henry R.J."/>
            <person name="Mitter N."/>
        </authorList>
    </citation>
    <scope>NUCLEOTIDE SEQUENCE [LARGE SCALE GENOMIC DNA]</scope>
    <source>
        <strain evidence="2">cv. Hass</strain>
    </source>
</reference>
<gene>
    <name evidence="1" type="ORF">MRB53_027794</name>
</gene>
<keyword evidence="2" id="KW-1185">Reference proteome</keyword>
<dbReference type="Proteomes" id="UP001234297">
    <property type="component" value="Chromosome 8"/>
</dbReference>
<evidence type="ECO:0000313" key="2">
    <source>
        <dbReference type="Proteomes" id="UP001234297"/>
    </source>
</evidence>
<sequence length="925" mass="101126">MTSTDKMMSKSAAERVEEVKTTAAVPAAAKDESPLFKSHLDSIHHSIDQSYKQLHPNRNNQDQPQPRPSPTAFAESLPPDQPHDPRPEIQRLCETMSGRGLRKYVTARLSDVDRLRDDVSQALSHAPDPARLVLDCIGGFYLQGSKAYSKDSPMITARQASILVLEFFLISGCGCSKMEASVKEEVEKAAITWRSRLIREGGIASSSEPDALGLLLFVAAFGVPSDFGSDDDLYSLIRLSNIQKKADVFCRSSLLVDRIKDIIQGMVNNGMSVSAAGLACAFGLEDNLSPLSLLVSYVQEVNRTGKEIRRRHQCSYVSLIQANEKQVAALKLVLRCVVDHKLNYQEVAKWKIDKKIAKLERNNEKFEKNKNERNLKRKAGELGFAAQAKTQEKHCQTTTTEASSLRHPPSAIPSQEKIVYDELLHKAMFDGGFPGLLNGFTDASIKSSVALSYGSGMGGLLSRNVLGAFPGPVSGHGAPVGAGPMKDIIRTSGSVGVYAGLGNVLPLVDSGSTSISGRARLYDWLEESAVNDLVGQSLLGMPPVAGQGLMGSLAMGKESSVPSHQGSTSSNLFQFADTVLQRESYYGSSHMGHAALVYRPSDLRKAGRRRLKVRWWLLQSRQSPVMETASFLPRPAFPAPVSASRSHGRRRRARALSLAICALEKNPNSSISNGSSKKKSVPVSNYVVPFDASSCITRPLAEILRDLNKRVPDNTIKPHSDSIIPWYHANRMLSFYAPGWCGEIRDVIFSESGRVTVVYRVTIRGSDGEDCISDDAGGRRCDDHKAAARCSDAPEMEVGYWLAMERRVGGRDGLAIEINCSRRLGLRGFEHRMGFDGRREKDGRVCECFGFRGILVVGGSVWDLGIRVDEDGFGDLVWGFDGRGVRGCRKVAGFFSNGMVVGLVDGYKDITVWDGTGMDRKDGDE</sequence>
<dbReference type="EMBL" id="CM056816">
    <property type="protein sequence ID" value="KAJ8634458.1"/>
    <property type="molecule type" value="Genomic_DNA"/>
</dbReference>
<comment type="caution">
    <text evidence="1">The sequence shown here is derived from an EMBL/GenBank/DDBJ whole genome shotgun (WGS) entry which is preliminary data.</text>
</comment>
<protein>
    <submittedName>
        <fullName evidence="1">Uncharacterized protein</fullName>
    </submittedName>
</protein>
<proteinExistence type="predicted"/>
<name>A0ACC2LMM7_PERAE</name>
<evidence type="ECO:0000313" key="1">
    <source>
        <dbReference type="EMBL" id="KAJ8634458.1"/>
    </source>
</evidence>
<accession>A0ACC2LMM7</accession>
<organism evidence="1 2">
    <name type="scientific">Persea americana</name>
    <name type="common">Avocado</name>
    <dbReference type="NCBI Taxonomy" id="3435"/>
    <lineage>
        <taxon>Eukaryota</taxon>
        <taxon>Viridiplantae</taxon>
        <taxon>Streptophyta</taxon>
        <taxon>Embryophyta</taxon>
        <taxon>Tracheophyta</taxon>
        <taxon>Spermatophyta</taxon>
        <taxon>Magnoliopsida</taxon>
        <taxon>Magnoliidae</taxon>
        <taxon>Laurales</taxon>
        <taxon>Lauraceae</taxon>
        <taxon>Persea</taxon>
    </lineage>
</organism>